<evidence type="ECO:0008006" key="3">
    <source>
        <dbReference type="Google" id="ProtNLM"/>
    </source>
</evidence>
<protein>
    <recommendedName>
        <fullName evidence="3">Helix-turn-helix domain-containing protein</fullName>
    </recommendedName>
</protein>
<name>K9DK19_9FIRM</name>
<dbReference type="OrthoDB" id="2063024at2"/>
<keyword evidence="2" id="KW-1185">Reference proteome</keyword>
<evidence type="ECO:0000313" key="2">
    <source>
        <dbReference type="Proteomes" id="UP000009891"/>
    </source>
</evidence>
<dbReference type="EMBL" id="AHAF01000003">
    <property type="protein sequence ID" value="EKU79132.1"/>
    <property type="molecule type" value="Genomic_DNA"/>
</dbReference>
<gene>
    <name evidence="1" type="ORF">HMPREF9282_00929</name>
</gene>
<organism evidence="1 2">
    <name type="scientific">Veillonella seminalis ACS-216-V-Col6b</name>
    <dbReference type="NCBI Taxonomy" id="883156"/>
    <lineage>
        <taxon>Bacteria</taxon>
        <taxon>Bacillati</taxon>
        <taxon>Bacillota</taxon>
        <taxon>Negativicutes</taxon>
        <taxon>Veillonellales</taxon>
        <taxon>Veillonellaceae</taxon>
        <taxon>Veillonella</taxon>
    </lineage>
</organism>
<sequence length="73" mass="8423">MSDKTLKVSEAAELMGVTEQFIRAALKRDKFPLWGKAVRMKEGGKHYRYIILKEPFMKYIKGDWDATEVNAEG</sequence>
<dbReference type="HOGENOM" id="CLU_2703794_0_0_9"/>
<dbReference type="STRING" id="883156.HMPREF9282_00929"/>
<comment type="caution">
    <text evidence="1">The sequence shown here is derived from an EMBL/GenBank/DDBJ whole genome shotgun (WGS) entry which is preliminary data.</text>
</comment>
<dbReference type="PATRIC" id="fig|883156.3.peg.911"/>
<dbReference type="RefSeq" id="WP_006555816.1">
    <property type="nucleotide sequence ID" value="NZ_JH992936.1"/>
</dbReference>
<reference evidence="1 2" key="1">
    <citation type="submission" date="2012-09" db="EMBL/GenBank/DDBJ databases">
        <title>The Genome Sequence of Veillonella ratti ACS-216-V-COL6B.</title>
        <authorList>
            <consortium name="The Broad Institute Genome Sequencing Platform"/>
            <person name="Earl A."/>
            <person name="Ward D."/>
            <person name="Feldgarden M."/>
            <person name="Gevers D."/>
            <person name="Saerens B."/>
            <person name="Vaneechoutte M."/>
            <person name="Walker B."/>
            <person name="Young S.K."/>
            <person name="Zeng Q."/>
            <person name="Gargeya S."/>
            <person name="Fitzgerald M."/>
            <person name="Haas B."/>
            <person name="Abouelleil A."/>
            <person name="Alvarado L."/>
            <person name="Arachchi H.M."/>
            <person name="Berlin A."/>
            <person name="Chapman S.B."/>
            <person name="Goldberg J."/>
            <person name="Griggs A."/>
            <person name="Gujja S."/>
            <person name="Hansen M."/>
            <person name="Howarth C."/>
            <person name="Imamovic A."/>
            <person name="Larimer J."/>
            <person name="McCowen C."/>
            <person name="Montmayeur A."/>
            <person name="Murphy C."/>
            <person name="Neiman D."/>
            <person name="Pearson M."/>
            <person name="Priest M."/>
            <person name="Roberts A."/>
            <person name="Saif S."/>
            <person name="Shea T."/>
            <person name="Sisk P."/>
            <person name="Sykes S."/>
            <person name="Wortman J."/>
            <person name="Nusbaum C."/>
            <person name="Birren B."/>
        </authorList>
    </citation>
    <scope>NUCLEOTIDE SEQUENCE [LARGE SCALE GENOMIC DNA]</scope>
    <source>
        <strain evidence="1 2">ACS-216-V-Col6b</strain>
    </source>
</reference>
<dbReference type="AlphaFoldDB" id="K9DK19"/>
<proteinExistence type="predicted"/>
<accession>K9DK19</accession>
<dbReference type="Proteomes" id="UP000009891">
    <property type="component" value="Unassembled WGS sequence"/>
</dbReference>
<evidence type="ECO:0000313" key="1">
    <source>
        <dbReference type="EMBL" id="EKU79132.1"/>
    </source>
</evidence>